<feature type="transmembrane region" description="Helical" evidence="8">
    <location>
        <begin position="1668"/>
        <end position="1690"/>
    </location>
</feature>
<dbReference type="GO" id="GO:0004930">
    <property type="term" value="F:G protein-coupled receptor activity"/>
    <property type="evidence" value="ECO:0007669"/>
    <property type="project" value="InterPro"/>
</dbReference>
<dbReference type="PANTHER" id="PTHR24033">
    <property type="entry name" value="EGF-LIKE DOMAIN-CONTAINING PROTEIN"/>
    <property type="match status" value="1"/>
</dbReference>
<feature type="transmembrane region" description="Helical" evidence="8">
    <location>
        <begin position="1635"/>
        <end position="1656"/>
    </location>
</feature>
<protein>
    <submittedName>
        <fullName evidence="11">Uncharacterized protein</fullName>
    </submittedName>
</protein>
<evidence type="ECO:0000259" key="10">
    <source>
        <dbReference type="PROSITE" id="PS50262"/>
    </source>
</evidence>
<dbReference type="Pfam" id="PF00057">
    <property type="entry name" value="Ldl_recept_a"/>
    <property type="match status" value="2"/>
</dbReference>
<sequence>MMKKFLRIKRIFLVTILFFIHFHLIENSIYLYNTEDGKSVNFFDCFIIDDLQYCRRPFEPLNLNRDRDINSCLNNGGQRHLYSTLDSSNISSDFILHEWRSSIERVEQYSHYRKDSSKDNYDRYICECIRLGTFGKNCEYQLPVGTTIAQAFQWHLEMKRRNPQQVQEFGDIVCYKDVECDSGQLCLDWREICDGIQHCMFGYDEKNCDLLELNQCEDGEYRCMNGMCIPDSFFLDGQYDCLDWSDELSFWNGDECYSMGANTKCDDHICPPYQFSCGDGQCLRNRFEFQQSYGFRECSSRREQYFICETSYHLLQWTLPSGRCLIDARHIAIKSNRTKDEQCIHLLKCALSRGKGKECPCWYTFQCTEILSKDCHDNFIRYPSKAIMGAYAFFLFDANQNMDSRLPRYVFINGTINCQGVLISLTKTIAFIPEFNLRRMIEVEFCREIFIENSSLIEPCYRMNDSVNVCNDSRRCLSVSRINDGFYSCLDRKDENVKIDIHESCKGLKSYRFYCSVNQPTCLSIIVLGNKWNECSNGYDELWFGIGQQLSEMNCNEQRTDECSLLRKYIEQSWLPVEKNDSRSQPAIPFHWYCDSFWDLKLGEDEDRNFCHQWWICNDRQWKCRTGQCIQHRWLSDREWDCTDASDEEDFFLKRIEMLKKQNSVNKSQQKFSICNKTHPFACLSHEKTSLKPYQCLSFNQIGDNQIDCLGSIDESNRRVHCDQTTMLGYSFKCASSDTCIPYHWHCQYGERCPNPIDDEQWCSHRGNLSTYDQFYRFTCFDEQFNSRIDRCDRELECSFGEDEYMCDYRKSEFRMDPYRQSKEFDVRSEIHPFELSNFPKSSSLDVNVSFTPKIVDDFFQPDRSSSLFKVSFWCNRGFGVLLRDSSIVCFCPPQYYGKYCQYHNDRLIFLFYLNLSQSIYSIENSSQTFLQILLLFFDENQVLMTSQFQVRLPLEINQFWKKTVHFVYSHSSQFRQDRMKRFFNRSNILHHHPYSIRIEIYEAQHMKPITLIAVWQYSIDFDYLPVFKLSKVLHLIQTNPCERNPCQPNQQCQTLLNDKSKYICLCQSNFTGPNCSMEDFRCKNEFCASNALCKPDYSSSLRGNSLPHCICPFNRYGDRCELEYSHCQINSCFNNGTCLQSSTLDQVICICSNHFYGSHCQYRKALIAFSFSNQTRTCSAIVIQYFYIDYQMLNLFLTHQQVYTVLPSFLKYEAKYEIIPEIVLAKVYRSYQDIRPNLYLLSLQINSESFEGFTWIEEDNRCPATSEFSMKSTSPIEYHQICITNTSKFCFHDDSYLCICKTDHTRAECFLYDSTLDRCSFCLAGGLCLKGNHILCLCPLCYSGLQCQFNSKSLTVTLDQLFYSDLISNYKQLTMNLIIIISILGFSIGLINNIFSFVTLHRSTCLQTGVGHYLFYMSIINQISLVFLIARLIHLSRVITDPTPSFMIHNILCKLLNYFLLCSIRISYWLTSFISVERSYTAIFLKKQWLKKPSVARRLMILTLLVILLSTSYELVFVKLFLNKIGEENSAICVMEFSVSHQTIWTLIHQTVSIVHSILPLIINICSTMIIIGKVINNKMNIYKTKQYRTPTTNTHQSSIFSDSIKDNRGDQDRLNVLRNVLNENKEMITRPMIALLPSIFSLFSLPILIISLSFACQTNQINQLRYLLIISYLISFLPQLVTFFLYIYPSTFYWKEWQSTFIMRRIYRFRQYEVGSGFESFHQRFAQESVPTVPTSVPDAARRALSMGYLG</sequence>
<keyword evidence="4 8" id="KW-0472">Membrane</keyword>
<dbReference type="Proteomes" id="UP000663852">
    <property type="component" value="Unassembled WGS sequence"/>
</dbReference>
<dbReference type="PROSITE" id="PS50262">
    <property type="entry name" value="G_PROTEIN_RECEP_F1_2"/>
    <property type="match status" value="1"/>
</dbReference>
<feature type="transmembrane region" description="Helical" evidence="8">
    <location>
        <begin position="1378"/>
        <end position="1402"/>
    </location>
</feature>
<dbReference type="InterPro" id="IPR000276">
    <property type="entry name" value="GPCR_Rhodpsn"/>
</dbReference>
<evidence type="ECO:0000256" key="1">
    <source>
        <dbReference type="ARBA" id="ARBA00004370"/>
    </source>
</evidence>
<dbReference type="EMBL" id="CAJNOJ010001225">
    <property type="protein sequence ID" value="CAF1546921.1"/>
    <property type="molecule type" value="Genomic_DNA"/>
</dbReference>
<feature type="disulfide bond" evidence="6">
    <location>
        <begin position="1067"/>
        <end position="1076"/>
    </location>
</feature>
<dbReference type="Gene3D" id="4.10.400.10">
    <property type="entry name" value="Low-density Lipoprotein Receptor"/>
    <property type="match status" value="2"/>
</dbReference>
<feature type="domain" description="EGF-like" evidence="9">
    <location>
        <begin position="1124"/>
        <end position="1162"/>
    </location>
</feature>
<dbReference type="GO" id="GO:0016020">
    <property type="term" value="C:membrane"/>
    <property type="evidence" value="ECO:0007669"/>
    <property type="project" value="UniProtKB-SubCell"/>
</dbReference>
<dbReference type="SUPFAM" id="SSF57196">
    <property type="entry name" value="EGF/Laminin"/>
    <property type="match status" value="2"/>
</dbReference>
<feature type="disulfide bond" evidence="7">
    <location>
        <begin position="617"/>
        <end position="629"/>
    </location>
</feature>
<dbReference type="SUPFAM" id="SSF57424">
    <property type="entry name" value="LDL receptor-like module"/>
    <property type="match status" value="2"/>
</dbReference>
<dbReference type="SMART" id="SM00192">
    <property type="entry name" value="LDLa"/>
    <property type="match status" value="6"/>
</dbReference>
<dbReference type="PANTHER" id="PTHR24033:SF218">
    <property type="entry name" value="EGF-LIKE DOMAIN-CONTAINING PROTEIN"/>
    <property type="match status" value="1"/>
</dbReference>
<feature type="domain" description="EGF-like" evidence="9">
    <location>
        <begin position="1079"/>
        <end position="1122"/>
    </location>
</feature>
<dbReference type="Pfam" id="PF00001">
    <property type="entry name" value="7tm_1"/>
    <property type="match status" value="1"/>
</dbReference>
<dbReference type="InterPro" id="IPR000742">
    <property type="entry name" value="EGF"/>
</dbReference>
<dbReference type="InterPro" id="IPR017452">
    <property type="entry name" value="GPCR_Rhodpsn_7TM"/>
</dbReference>
<feature type="transmembrane region" description="Helical" evidence="8">
    <location>
        <begin position="1496"/>
        <end position="1514"/>
    </location>
</feature>
<evidence type="ECO:0000256" key="2">
    <source>
        <dbReference type="ARBA" id="ARBA00022692"/>
    </source>
</evidence>
<name>A0A815WSD8_ADIRI</name>
<dbReference type="OrthoDB" id="664115at2759"/>
<feature type="disulfide bond" evidence="7">
    <location>
        <begin position="193"/>
        <end position="208"/>
    </location>
</feature>
<feature type="domain" description="G-protein coupled receptors family 1 profile" evidence="10">
    <location>
        <begin position="1393"/>
        <end position="1688"/>
    </location>
</feature>
<dbReference type="PROSITE" id="PS00022">
    <property type="entry name" value="EGF_1"/>
    <property type="match status" value="4"/>
</dbReference>
<comment type="subcellular location">
    <subcellularLocation>
        <location evidence="1">Membrane</location>
    </subcellularLocation>
</comment>
<evidence type="ECO:0000256" key="8">
    <source>
        <dbReference type="SAM" id="Phobius"/>
    </source>
</evidence>
<dbReference type="SMART" id="SM00181">
    <property type="entry name" value="EGF"/>
    <property type="match status" value="4"/>
</dbReference>
<dbReference type="PROSITE" id="PS50068">
    <property type="entry name" value="LDLRA_2"/>
    <property type="match status" value="3"/>
</dbReference>
<organism evidence="11 12">
    <name type="scientific">Adineta ricciae</name>
    <name type="common">Rotifer</name>
    <dbReference type="NCBI Taxonomy" id="249248"/>
    <lineage>
        <taxon>Eukaryota</taxon>
        <taxon>Metazoa</taxon>
        <taxon>Spiralia</taxon>
        <taxon>Gnathifera</taxon>
        <taxon>Rotifera</taxon>
        <taxon>Eurotatoria</taxon>
        <taxon>Bdelloidea</taxon>
        <taxon>Adinetida</taxon>
        <taxon>Adinetidae</taxon>
        <taxon>Adineta</taxon>
    </lineage>
</organism>
<proteinExistence type="predicted"/>
<feature type="disulfide bond" evidence="7">
    <location>
        <begin position="223"/>
        <end position="241"/>
    </location>
</feature>
<comment type="caution">
    <text evidence="6">Lacks conserved residue(s) required for the propagation of feature annotation.</text>
</comment>
<dbReference type="InterPro" id="IPR002172">
    <property type="entry name" value="LDrepeatLR_classA_rpt"/>
</dbReference>
<dbReference type="PRINTS" id="PR00261">
    <property type="entry name" value="LDLRECEPTOR"/>
</dbReference>
<feature type="transmembrane region" description="Helical" evidence="8">
    <location>
        <begin position="1555"/>
        <end position="1577"/>
    </location>
</feature>
<gene>
    <name evidence="11" type="ORF">EDS130_LOCUS45719</name>
</gene>
<evidence type="ECO:0000256" key="3">
    <source>
        <dbReference type="ARBA" id="ARBA00022989"/>
    </source>
</evidence>
<evidence type="ECO:0000256" key="6">
    <source>
        <dbReference type="PROSITE-ProRule" id="PRU00076"/>
    </source>
</evidence>
<feature type="disulfide bond" evidence="6">
    <location>
        <begin position="1152"/>
        <end position="1161"/>
    </location>
</feature>
<evidence type="ECO:0000259" key="9">
    <source>
        <dbReference type="PROSITE" id="PS50026"/>
    </source>
</evidence>
<reference evidence="11" key="1">
    <citation type="submission" date="2021-02" db="EMBL/GenBank/DDBJ databases">
        <authorList>
            <person name="Nowell W R."/>
        </authorList>
    </citation>
    <scope>NUCLEOTIDE SEQUENCE</scope>
</reference>
<evidence type="ECO:0000313" key="12">
    <source>
        <dbReference type="Proteomes" id="UP000663852"/>
    </source>
</evidence>
<feature type="disulfide bond" evidence="7">
    <location>
        <begin position="624"/>
        <end position="642"/>
    </location>
</feature>
<evidence type="ECO:0000256" key="4">
    <source>
        <dbReference type="ARBA" id="ARBA00023136"/>
    </source>
</evidence>
<feature type="disulfide bond" evidence="6">
    <location>
        <begin position="1133"/>
        <end position="1150"/>
    </location>
</feature>
<feature type="disulfide bond" evidence="7">
    <location>
        <begin position="216"/>
        <end position="228"/>
    </location>
</feature>
<keyword evidence="3 8" id="KW-1133">Transmembrane helix</keyword>
<keyword evidence="2 8" id="KW-0812">Transmembrane</keyword>
<dbReference type="Gene3D" id="2.10.25.10">
    <property type="entry name" value="Laminin"/>
    <property type="match status" value="2"/>
</dbReference>
<evidence type="ECO:0000256" key="7">
    <source>
        <dbReference type="PROSITE-ProRule" id="PRU00124"/>
    </source>
</evidence>
<keyword evidence="6" id="KW-0245">EGF-like domain</keyword>
<dbReference type="CDD" id="cd00112">
    <property type="entry name" value="LDLa"/>
    <property type="match status" value="2"/>
</dbReference>
<feature type="transmembrane region" description="Helical" evidence="8">
    <location>
        <begin position="1414"/>
        <end position="1436"/>
    </location>
</feature>
<evidence type="ECO:0000256" key="5">
    <source>
        <dbReference type="ARBA" id="ARBA00023157"/>
    </source>
</evidence>
<dbReference type="InterPro" id="IPR036055">
    <property type="entry name" value="LDL_receptor-like_sf"/>
</dbReference>
<dbReference type="PROSITE" id="PS50026">
    <property type="entry name" value="EGF_3"/>
    <property type="match status" value="3"/>
</dbReference>
<feature type="domain" description="EGF-like" evidence="9">
    <location>
        <begin position="1038"/>
        <end position="1077"/>
    </location>
</feature>
<evidence type="ECO:0000313" key="11">
    <source>
        <dbReference type="EMBL" id="CAF1546921.1"/>
    </source>
</evidence>
<dbReference type="SUPFAM" id="SSF81321">
    <property type="entry name" value="Family A G protein-coupled receptor-like"/>
    <property type="match status" value="1"/>
</dbReference>
<dbReference type="InterPro" id="IPR051830">
    <property type="entry name" value="NOTCH_homolog"/>
</dbReference>
<feature type="transmembrane region" description="Helical" evidence="8">
    <location>
        <begin position="1456"/>
        <end position="1475"/>
    </location>
</feature>
<keyword evidence="5 6" id="KW-1015">Disulfide bond</keyword>
<feature type="disulfide bond" evidence="7">
    <location>
        <begin position="174"/>
        <end position="186"/>
    </location>
</feature>
<feature type="non-terminal residue" evidence="11">
    <location>
        <position position="1"/>
    </location>
</feature>
<accession>A0A815WSD8</accession>
<dbReference type="Gene3D" id="1.20.1070.10">
    <property type="entry name" value="Rhodopsin 7-helix transmembrane proteins"/>
    <property type="match status" value="1"/>
</dbReference>
<feature type="disulfide bond" evidence="6">
    <location>
        <begin position="1112"/>
        <end position="1121"/>
    </location>
</feature>
<comment type="caution">
    <text evidence="11">The sequence shown here is derived from an EMBL/GenBank/DDBJ whole genome shotgun (WGS) entry which is preliminary data.</text>
</comment>